<dbReference type="Proteomes" id="UP000257109">
    <property type="component" value="Unassembled WGS sequence"/>
</dbReference>
<keyword evidence="1" id="KW-1133">Transmembrane helix</keyword>
<gene>
    <name evidence="2" type="ORF">CR513_33264</name>
</gene>
<evidence type="ECO:0000256" key="1">
    <source>
        <dbReference type="SAM" id="Phobius"/>
    </source>
</evidence>
<evidence type="ECO:0008006" key="4">
    <source>
        <dbReference type="Google" id="ProtNLM"/>
    </source>
</evidence>
<dbReference type="EMBL" id="QJKJ01006772">
    <property type="protein sequence ID" value="RDX85536.1"/>
    <property type="molecule type" value="Genomic_DNA"/>
</dbReference>
<sequence length="255" mass="29071">MGDDYMNLHSKFHDFDDFKACDCTCTELTEYPIHVESSNVINASAGVIDVAEVVEVIALQPLLPSIAQPLQPLMITANKIEIEQKEISITWEISICTFLTLFSGILAYLITSLKVKNHDQPNLIVYGKNESKKEKEKATQRLKEKKNATKDVRKCKSSSVGKFDRAFLRFLFISPLRLLLLSPFFIWFLVLPPYSSISLRLLTFPILPYTSLALLCHEGEPKFYESSSTVQVGKSDKRFEIHYKSHGELDENKIF</sequence>
<evidence type="ECO:0000313" key="2">
    <source>
        <dbReference type="EMBL" id="RDX85536.1"/>
    </source>
</evidence>
<reference evidence="2" key="1">
    <citation type="submission" date="2018-05" db="EMBL/GenBank/DDBJ databases">
        <title>Draft genome of Mucuna pruriens seed.</title>
        <authorList>
            <person name="Nnadi N.E."/>
            <person name="Vos R."/>
            <person name="Hasami M.H."/>
            <person name="Devisetty U.K."/>
            <person name="Aguiy J.C."/>
        </authorList>
    </citation>
    <scope>NUCLEOTIDE SEQUENCE [LARGE SCALE GENOMIC DNA]</scope>
    <source>
        <strain evidence="2">JCA_2017</strain>
    </source>
</reference>
<comment type="caution">
    <text evidence="2">The sequence shown here is derived from an EMBL/GenBank/DDBJ whole genome shotgun (WGS) entry which is preliminary data.</text>
</comment>
<dbReference type="AlphaFoldDB" id="A0A371G4N6"/>
<accession>A0A371G4N6</accession>
<keyword evidence="1" id="KW-0812">Transmembrane</keyword>
<proteinExistence type="predicted"/>
<name>A0A371G4N6_MUCPR</name>
<keyword evidence="1" id="KW-0472">Membrane</keyword>
<feature type="transmembrane region" description="Helical" evidence="1">
    <location>
        <begin position="89"/>
        <end position="110"/>
    </location>
</feature>
<evidence type="ECO:0000313" key="3">
    <source>
        <dbReference type="Proteomes" id="UP000257109"/>
    </source>
</evidence>
<feature type="non-terminal residue" evidence="2">
    <location>
        <position position="1"/>
    </location>
</feature>
<feature type="transmembrane region" description="Helical" evidence="1">
    <location>
        <begin position="166"/>
        <end position="191"/>
    </location>
</feature>
<protein>
    <recommendedName>
        <fullName evidence="4">Transmembrane protein</fullName>
    </recommendedName>
</protein>
<keyword evidence="3" id="KW-1185">Reference proteome</keyword>
<organism evidence="2 3">
    <name type="scientific">Mucuna pruriens</name>
    <name type="common">Velvet bean</name>
    <name type="synonym">Dolichos pruriens</name>
    <dbReference type="NCBI Taxonomy" id="157652"/>
    <lineage>
        <taxon>Eukaryota</taxon>
        <taxon>Viridiplantae</taxon>
        <taxon>Streptophyta</taxon>
        <taxon>Embryophyta</taxon>
        <taxon>Tracheophyta</taxon>
        <taxon>Spermatophyta</taxon>
        <taxon>Magnoliopsida</taxon>
        <taxon>eudicotyledons</taxon>
        <taxon>Gunneridae</taxon>
        <taxon>Pentapetalae</taxon>
        <taxon>rosids</taxon>
        <taxon>fabids</taxon>
        <taxon>Fabales</taxon>
        <taxon>Fabaceae</taxon>
        <taxon>Papilionoideae</taxon>
        <taxon>50 kb inversion clade</taxon>
        <taxon>NPAAA clade</taxon>
        <taxon>indigoferoid/millettioid clade</taxon>
        <taxon>Phaseoleae</taxon>
        <taxon>Mucuna</taxon>
    </lineage>
</organism>